<proteinExistence type="predicted"/>
<gene>
    <name evidence="1" type="ORF">C8A05DRAFT_32254</name>
</gene>
<protein>
    <submittedName>
        <fullName evidence="1">Uncharacterized protein</fullName>
    </submittedName>
</protein>
<evidence type="ECO:0000313" key="1">
    <source>
        <dbReference type="EMBL" id="KAK3903958.1"/>
    </source>
</evidence>
<accession>A0AAN6MPD4</accession>
<evidence type="ECO:0000313" key="2">
    <source>
        <dbReference type="Proteomes" id="UP001303889"/>
    </source>
</evidence>
<name>A0AAN6MPD4_9PEZI</name>
<sequence length="302" mass="33107">MTNICTNARNFMGSPRGLSMHSSGLGKDVPIFGYDLNTGKNSNFRNHRRREQSCPSGTWKSNHPCPEFDQKTVWRNDGPWAFTELEPNTNKNELKHKRDSQGVINERSRLIYTCDEFPAATWVEGGSGSNTNTPSETRCAGFRCGLNTKAEQNWQAEAHKKLRRVLTELVVGRPNDFPSFDAGQSVILFKFIYDQGQADGRAAQVFAYADEDLAQSLPGASVSQAKRDTNSTADAPLPDWQSGVLYKKLLALAESGQGIRVAVYANDTEAAMPGIMAADMSPAPHWLSGHQGGATQGYAMAD</sequence>
<dbReference type="EMBL" id="MU855420">
    <property type="protein sequence ID" value="KAK3903958.1"/>
    <property type="molecule type" value="Genomic_DNA"/>
</dbReference>
<dbReference type="AlphaFoldDB" id="A0AAN6MPD4"/>
<comment type="caution">
    <text evidence="1">The sequence shown here is derived from an EMBL/GenBank/DDBJ whole genome shotgun (WGS) entry which is preliminary data.</text>
</comment>
<organism evidence="1 2">
    <name type="scientific">Staphylotrichum tortipilum</name>
    <dbReference type="NCBI Taxonomy" id="2831512"/>
    <lineage>
        <taxon>Eukaryota</taxon>
        <taxon>Fungi</taxon>
        <taxon>Dikarya</taxon>
        <taxon>Ascomycota</taxon>
        <taxon>Pezizomycotina</taxon>
        <taxon>Sordariomycetes</taxon>
        <taxon>Sordariomycetidae</taxon>
        <taxon>Sordariales</taxon>
        <taxon>Chaetomiaceae</taxon>
        <taxon>Staphylotrichum</taxon>
    </lineage>
</organism>
<keyword evidence="2" id="KW-1185">Reference proteome</keyword>
<reference evidence="1" key="2">
    <citation type="submission" date="2023-05" db="EMBL/GenBank/DDBJ databases">
        <authorList>
            <consortium name="Lawrence Berkeley National Laboratory"/>
            <person name="Steindorff A."/>
            <person name="Hensen N."/>
            <person name="Bonometti L."/>
            <person name="Westerberg I."/>
            <person name="Brannstrom I.O."/>
            <person name="Guillou S."/>
            <person name="Cros-Aarteil S."/>
            <person name="Calhoun S."/>
            <person name="Haridas S."/>
            <person name="Kuo A."/>
            <person name="Mondo S."/>
            <person name="Pangilinan J."/>
            <person name="Riley R."/>
            <person name="Labutti K."/>
            <person name="Andreopoulos B."/>
            <person name="Lipzen A."/>
            <person name="Chen C."/>
            <person name="Yanf M."/>
            <person name="Daum C."/>
            <person name="Ng V."/>
            <person name="Clum A."/>
            <person name="Ohm R."/>
            <person name="Martin F."/>
            <person name="Silar P."/>
            <person name="Natvig D."/>
            <person name="Lalanne C."/>
            <person name="Gautier V."/>
            <person name="Ament-Velasquez S.L."/>
            <person name="Kruys A."/>
            <person name="Hutchinson M.I."/>
            <person name="Powell A.J."/>
            <person name="Barry K."/>
            <person name="Miller A.N."/>
            <person name="Grigoriev I.V."/>
            <person name="Debuchy R."/>
            <person name="Gladieux P."/>
            <person name="Thoren M.H."/>
            <person name="Johannesson H."/>
        </authorList>
    </citation>
    <scope>NUCLEOTIDE SEQUENCE</scope>
    <source>
        <strain evidence="1">CBS 103.79</strain>
    </source>
</reference>
<dbReference type="Proteomes" id="UP001303889">
    <property type="component" value="Unassembled WGS sequence"/>
</dbReference>
<reference evidence="1" key="1">
    <citation type="journal article" date="2023" name="Mol. Phylogenet. Evol.">
        <title>Genome-scale phylogeny and comparative genomics of the fungal order Sordariales.</title>
        <authorList>
            <person name="Hensen N."/>
            <person name="Bonometti L."/>
            <person name="Westerberg I."/>
            <person name="Brannstrom I.O."/>
            <person name="Guillou S."/>
            <person name="Cros-Aarteil S."/>
            <person name="Calhoun S."/>
            <person name="Haridas S."/>
            <person name="Kuo A."/>
            <person name="Mondo S."/>
            <person name="Pangilinan J."/>
            <person name="Riley R."/>
            <person name="LaButti K."/>
            <person name="Andreopoulos B."/>
            <person name="Lipzen A."/>
            <person name="Chen C."/>
            <person name="Yan M."/>
            <person name="Daum C."/>
            <person name="Ng V."/>
            <person name="Clum A."/>
            <person name="Steindorff A."/>
            <person name="Ohm R.A."/>
            <person name="Martin F."/>
            <person name="Silar P."/>
            <person name="Natvig D.O."/>
            <person name="Lalanne C."/>
            <person name="Gautier V."/>
            <person name="Ament-Velasquez S.L."/>
            <person name="Kruys A."/>
            <person name="Hutchinson M.I."/>
            <person name="Powell A.J."/>
            <person name="Barry K."/>
            <person name="Miller A.N."/>
            <person name="Grigoriev I.V."/>
            <person name="Debuchy R."/>
            <person name="Gladieux P."/>
            <person name="Hiltunen Thoren M."/>
            <person name="Johannesson H."/>
        </authorList>
    </citation>
    <scope>NUCLEOTIDE SEQUENCE</scope>
    <source>
        <strain evidence="1">CBS 103.79</strain>
    </source>
</reference>
<feature type="non-terminal residue" evidence="1">
    <location>
        <position position="302"/>
    </location>
</feature>